<dbReference type="EMBL" id="VSSQ01117829">
    <property type="protein sequence ID" value="MPN52075.1"/>
    <property type="molecule type" value="Genomic_DNA"/>
</dbReference>
<protein>
    <submittedName>
        <fullName evidence="1">Uncharacterized protein</fullName>
    </submittedName>
</protein>
<evidence type="ECO:0000313" key="1">
    <source>
        <dbReference type="EMBL" id="MPN52075.1"/>
    </source>
</evidence>
<accession>A0A645IL82</accession>
<gene>
    <name evidence="1" type="ORF">SDC9_199729</name>
</gene>
<sequence>MIGILKGHQRAIGINQCLACFRKSTVNLLLKEFETNRCKVLIHPAFKQSDLCFHELFNCKFSLLGTNKFLRLFSQLLFQLLDPLIGSIVDS</sequence>
<comment type="caution">
    <text evidence="1">The sequence shown here is derived from an EMBL/GenBank/DDBJ whole genome shotgun (WGS) entry which is preliminary data.</text>
</comment>
<reference evidence="1" key="1">
    <citation type="submission" date="2019-08" db="EMBL/GenBank/DDBJ databases">
        <authorList>
            <person name="Kucharzyk K."/>
            <person name="Murdoch R.W."/>
            <person name="Higgins S."/>
            <person name="Loffler F."/>
        </authorList>
    </citation>
    <scope>NUCLEOTIDE SEQUENCE</scope>
</reference>
<organism evidence="1">
    <name type="scientific">bioreactor metagenome</name>
    <dbReference type="NCBI Taxonomy" id="1076179"/>
    <lineage>
        <taxon>unclassified sequences</taxon>
        <taxon>metagenomes</taxon>
        <taxon>ecological metagenomes</taxon>
    </lineage>
</organism>
<name>A0A645IL82_9ZZZZ</name>
<dbReference type="AlphaFoldDB" id="A0A645IL82"/>
<proteinExistence type="predicted"/>